<organism evidence="3 4">
    <name type="scientific">Acidisarcina polymorpha</name>
    <dbReference type="NCBI Taxonomy" id="2211140"/>
    <lineage>
        <taxon>Bacteria</taxon>
        <taxon>Pseudomonadati</taxon>
        <taxon>Acidobacteriota</taxon>
        <taxon>Terriglobia</taxon>
        <taxon>Terriglobales</taxon>
        <taxon>Acidobacteriaceae</taxon>
        <taxon>Acidisarcina</taxon>
    </lineage>
</organism>
<proteinExistence type="predicted"/>
<feature type="domain" description="Chemotaxis phosphatase CheX-like" evidence="2">
    <location>
        <begin position="44"/>
        <end position="133"/>
    </location>
</feature>
<protein>
    <recommendedName>
        <fullName evidence="2">Chemotaxis phosphatase CheX-like domain-containing protein</fullName>
    </recommendedName>
</protein>
<keyword evidence="1" id="KW-0145">Chemotaxis</keyword>
<dbReference type="InterPro" id="IPR028976">
    <property type="entry name" value="CheC-like_sf"/>
</dbReference>
<dbReference type="OrthoDB" id="123309at2"/>
<reference evidence="3 4" key="1">
    <citation type="journal article" date="2018" name="Front. Microbiol.">
        <title>Hydrolytic Capabilities as a Key to Environmental Success: Chitinolytic and Cellulolytic Acidobacteria From Acidic Sub-arctic Soils and Boreal Peatlands.</title>
        <authorList>
            <person name="Belova S.E."/>
            <person name="Ravin N.V."/>
            <person name="Pankratov T.A."/>
            <person name="Rakitin A.L."/>
            <person name="Ivanova A.A."/>
            <person name="Beletsky A.V."/>
            <person name="Mardanov A.V."/>
            <person name="Sinninghe Damste J.S."/>
            <person name="Dedysh S.N."/>
        </authorList>
    </citation>
    <scope>NUCLEOTIDE SEQUENCE [LARGE SCALE GENOMIC DNA]</scope>
    <source>
        <strain evidence="3 4">SBC82</strain>
    </source>
</reference>
<evidence type="ECO:0000259" key="2">
    <source>
        <dbReference type="Pfam" id="PF13690"/>
    </source>
</evidence>
<dbReference type="InterPro" id="IPR028051">
    <property type="entry name" value="CheX-like_dom"/>
</dbReference>
<evidence type="ECO:0000313" key="3">
    <source>
        <dbReference type="EMBL" id="AXC12893.1"/>
    </source>
</evidence>
<keyword evidence="4" id="KW-1185">Reference proteome</keyword>
<name>A0A2Z5G155_9BACT</name>
<accession>A0A2Z5G155</accession>
<evidence type="ECO:0000313" key="4">
    <source>
        <dbReference type="Proteomes" id="UP000253606"/>
    </source>
</evidence>
<dbReference type="KEGG" id="abas:ACPOL_3608"/>
<dbReference type="GO" id="GO:0006935">
    <property type="term" value="P:chemotaxis"/>
    <property type="evidence" value="ECO:0007669"/>
    <property type="project" value="UniProtKB-KW"/>
</dbReference>
<dbReference type="Pfam" id="PF13690">
    <property type="entry name" value="CheX"/>
    <property type="match status" value="1"/>
</dbReference>
<evidence type="ECO:0000256" key="1">
    <source>
        <dbReference type="ARBA" id="ARBA00022500"/>
    </source>
</evidence>
<gene>
    <name evidence="3" type="ORF">ACPOL_3608</name>
</gene>
<dbReference type="RefSeq" id="WP_114208000.1">
    <property type="nucleotide sequence ID" value="NZ_CP030840.1"/>
</dbReference>
<dbReference type="AlphaFoldDB" id="A0A2Z5G155"/>
<dbReference type="Proteomes" id="UP000253606">
    <property type="component" value="Chromosome"/>
</dbReference>
<dbReference type="SUPFAM" id="SSF103039">
    <property type="entry name" value="CheC-like"/>
    <property type="match status" value="1"/>
</dbReference>
<sequence length="155" mass="16637">MMADMQIDEHIAEQVRITSEVFGVMADIVIEPISTSWPPSEELVTAAIYFTAPWKGAMMIECVLPLAFGFTSRLMSVPLPGSVNADVCDSLGELVNMIAGNFKALLPAETGISIPSVVRGRDYILQLRGSTTLSQVVFGSELGNCCVTLVGVKLK</sequence>
<dbReference type="EMBL" id="CP030840">
    <property type="protein sequence ID" value="AXC12893.1"/>
    <property type="molecule type" value="Genomic_DNA"/>
</dbReference>
<dbReference type="Gene3D" id="3.40.1550.10">
    <property type="entry name" value="CheC-like"/>
    <property type="match status" value="1"/>
</dbReference>